<dbReference type="EMBL" id="MN738844">
    <property type="protein sequence ID" value="QHT27906.1"/>
    <property type="molecule type" value="Genomic_DNA"/>
</dbReference>
<evidence type="ECO:0000313" key="3">
    <source>
        <dbReference type="EMBL" id="QHT27906.1"/>
    </source>
</evidence>
<proteinExistence type="predicted"/>
<dbReference type="GO" id="GO:0005524">
    <property type="term" value="F:ATP binding"/>
    <property type="evidence" value="ECO:0007669"/>
    <property type="project" value="InterPro"/>
</dbReference>
<feature type="region of interest" description="Disordered" evidence="1">
    <location>
        <begin position="106"/>
        <end position="130"/>
    </location>
</feature>
<sequence>MVKKTSPKSSNINIKEIQKQLVTIQDDFKSNKKKITRLEKDNKSLISNLKEVTNWKKKFELPSNDLSNEKDLTKNLPYVLLDLMKNINNLNDFNLSLINEIKSPKKRKYNNDNEYSSEEESDYSEEEYEDNTDFEDISNDDISDNEIKDLKCHTPHPSALNKNRINKKHIIFEDEDEDEDKNKASNDKIKNINKKIKEERKLKLELDKFIKYHKIMKLFKSQDYKNKSLTYDYLELYFKNEKLRQLRKNDLVYFLNLSLEEKTSIYNTEIRLNNLIDNSIPPRFKIINSSLPLEIKNKCLQKLSKFDNCEPGSGEYNKLSDWINGLLAIPWNTYKTLPVNVNNNKDNKIFNYLEHGMEQLDKCVYGQNKTKQHMIQLVSKMISNPSSVGNVFSIYGPMGTGKTTIIKEGLSKLLGLPFIFISLGGSSDSSFLDGHSYTYEGSIPGRIVEALKTAKSMNPIFYFDELDKVSNTSRGLEIINLLIHLTDPAQNSHYHDKYYGDIPFDLSKALFVFSFNDINKVNPILRDRMNLIKVDGFTQEEKFVISKDFLLPSIKKEYFINNDEIIFSDDIIKYIINKNQSNISSQQKEEGVRGIKRRIETIISNLNVIKIAFMKNKSTPIKQVRKRRKKEIKENNTNSNKTLINNDIIDNNIKNIEEEKIDIEMIKKILPEIKQNLDNYSSNNLKNTLKNIKIPINVSIELVDLFIYSDINTIPFNMYS</sequence>
<evidence type="ECO:0000256" key="1">
    <source>
        <dbReference type="SAM" id="MobiDB-lite"/>
    </source>
</evidence>
<accession>A0A6C0EFF6</accession>
<dbReference type="GO" id="GO:0004252">
    <property type="term" value="F:serine-type endopeptidase activity"/>
    <property type="evidence" value="ECO:0007669"/>
    <property type="project" value="InterPro"/>
</dbReference>
<dbReference type="InterPro" id="IPR027417">
    <property type="entry name" value="P-loop_NTPase"/>
</dbReference>
<feature type="domain" description="ATPase AAA-type core" evidence="2">
    <location>
        <begin position="394"/>
        <end position="530"/>
    </location>
</feature>
<evidence type="ECO:0000259" key="2">
    <source>
        <dbReference type="Pfam" id="PF00004"/>
    </source>
</evidence>
<dbReference type="Pfam" id="PF00004">
    <property type="entry name" value="AAA"/>
    <property type="match status" value="1"/>
</dbReference>
<name>A0A6C0EFF6_9ZZZZ</name>
<dbReference type="PANTHER" id="PTHR43718:SF2">
    <property type="entry name" value="LON PROTEASE HOMOLOG, MITOCHONDRIAL"/>
    <property type="match status" value="1"/>
</dbReference>
<dbReference type="PANTHER" id="PTHR43718">
    <property type="entry name" value="LON PROTEASE"/>
    <property type="match status" value="1"/>
</dbReference>
<organism evidence="3">
    <name type="scientific">viral metagenome</name>
    <dbReference type="NCBI Taxonomy" id="1070528"/>
    <lineage>
        <taxon>unclassified sequences</taxon>
        <taxon>metagenomes</taxon>
        <taxon>organismal metagenomes</taxon>
    </lineage>
</organism>
<dbReference type="GO" id="GO:0004176">
    <property type="term" value="F:ATP-dependent peptidase activity"/>
    <property type="evidence" value="ECO:0007669"/>
    <property type="project" value="InterPro"/>
</dbReference>
<protein>
    <recommendedName>
        <fullName evidence="2">ATPase AAA-type core domain-containing protein</fullName>
    </recommendedName>
</protein>
<dbReference type="InterPro" id="IPR027065">
    <property type="entry name" value="Lon_Prtase"/>
</dbReference>
<dbReference type="AlphaFoldDB" id="A0A6C0EFF6"/>
<dbReference type="GO" id="GO:0006515">
    <property type="term" value="P:protein quality control for misfolded or incompletely synthesized proteins"/>
    <property type="evidence" value="ECO:0007669"/>
    <property type="project" value="TreeGrafter"/>
</dbReference>
<reference evidence="3" key="1">
    <citation type="journal article" date="2020" name="Nature">
        <title>Giant virus diversity and host interactions through global metagenomics.</title>
        <authorList>
            <person name="Schulz F."/>
            <person name="Roux S."/>
            <person name="Paez-Espino D."/>
            <person name="Jungbluth S."/>
            <person name="Walsh D.A."/>
            <person name="Denef V.J."/>
            <person name="McMahon K.D."/>
            <person name="Konstantinidis K.T."/>
            <person name="Eloe-Fadrosh E.A."/>
            <person name="Kyrpides N.C."/>
            <person name="Woyke T."/>
        </authorList>
    </citation>
    <scope>NUCLEOTIDE SEQUENCE</scope>
    <source>
        <strain evidence="3">GVMAG-M-3300000115-19</strain>
    </source>
</reference>
<dbReference type="GO" id="GO:0016887">
    <property type="term" value="F:ATP hydrolysis activity"/>
    <property type="evidence" value="ECO:0007669"/>
    <property type="project" value="InterPro"/>
</dbReference>
<dbReference type="SUPFAM" id="SSF52540">
    <property type="entry name" value="P-loop containing nucleoside triphosphate hydrolases"/>
    <property type="match status" value="1"/>
</dbReference>
<dbReference type="InterPro" id="IPR003959">
    <property type="entry name" value="ATPase_AAA_core"/>
</dbReference>
<dbReference type="Gene3D" id="3.40.50.300">
    <property type="entry name" value="P-loop containing nucleotide triphosphate hydrolases"/>
    <property type="match status" value="1"/>
</dbReference>
<feature type="compositionally biased region" description="Acidic residues" evidence="1">
    <location>
        <begin position="115"/>
        <end position="130"/>
    </location>
</feature>
<dbReference type="Gene3D" id="1.10.8.60">
    <property type="match status" value="1"/>
</dbReference>